<evidence type="ECO:0000313" key="14">
    <source>
        <dbReference type="Proteomes" id="UP000192923"/>
    </source>
</evidence>
<reference evidence="13 14" key="1">
    <citation type="submission" date="2016-12" db="EMBL/GenBank/DDBJ databases">
        <authorList>
            <person name="Song W.-J."/>
            <person name="Kurnit D.M."/>
        </authorList>
    </citation>
    <scope>NUCLEOTIDE SEQUENCE [LARGE SCALE GENOMIC DNA]</scope>
    <source>
        <strain evidence="13 14">175</strain>
    </source>
</reference>
<protein>
    <recommendedName>
        <fullName evidence="4 12">Heme exporter protein D</fullName>
    </recommendedName>
</protein>
<keyword evidence="14" id="KW-1185">Reference proteome</keyword>
<keyword evidence="10 12" id="KW-1133">Transmembrane helix</keyword>
<keyword evidence="8 12" id="KW-0812">Transmembrane</keyword>
<evidence type="ECO:0000256" key="11">
    <source>
        <dbReference type="ARBA" id="ARBA00023136"/>
    </source>
</evidence>
<name>A0A1Y6D010_9GAMM</name>
<dbReference type="NCBIfam" id="TIGR03141">
    <property type="entry name" value="cytochro_ccmD"/>
    <property type="match status" value="1"/>
</dbReference>
<comment type="function">
    <text evidence="1 12">Required for the export of heme to the periplasm for the biogenesis of c-type cytochromes.</text>
</comment>
<dbReference type="EMBL" id="FXAM01000001">
    <property type="protein sequence ID" value="SMF93734.1"/>
    <property type="molecule type" value="Genomic_DNA"/>
</dbReference>
<evidence type="ECO:0000256" key="12">
    <source>
        <dbReference type="RuleBase" id="RU363101"/>
    </source>
</evidence>
<keyword evidence="6 12" id="KW-1003">Cell membrane</keyword>
<sequence length="58" mass="6753">MNWNEFFSMGGYALYVWTSYGLMAVILVLNLLAPLKRHAEVLKTIARRLKQEAQRRPS</sequence>
<dbReference type="PANTHER" id="PTHR37531:SF1">
    <property type="entry name" value="HEME EXPORTER PROTEIN D"/>
    <property type="match status" value="1"/>
</dbReference>
<dbReference type="AlphaFoldDB" id="A0A1Y6D010"/>
<organism evidence="13 14">
    <name type="scientific">Methylomagnum ishizawai</name>
    <dbReference type="NCBI Taxonomy" id="1760988"/>
    <lineage>
        <taxon>Bacteria</taxon>
        <taxon>Pseudomonadati</taxon>
        <taxon>Pseudomonadota</taxon>
        <taxon>Gammaproteobacteria</taxon>
        <taxon>Methylococcales</taxon>
        <taxon>Methylococcaceae</taxon>
        <taxon>Methylomagnum</taxon>
    </lineage>
</organism>
<dbReference type="InterPro" id="IPR052075">
    <property type="entry name" value="Heme_exporter_D"/>
</dbReference>
<comment type="subcellular location">
    <subcellularLocation>
        <location evidence="2 12">Cell inner membrane</location>
        <topology evidence="2 12">Single-pass membrane protein</topology>
    </subcellularLocation>
</comment>
<evidence type="ECO:0000256" key="4">
    <source>
        <dbReference type="ARBA" id="ARBA00016461"/>
    </source>
</evidence>
<gene>
    <name evidence="13" type="ORF">SAMN02949497_1023</name>
</gene>
<keyword evidence="9 12" id="KW-0201">Cytochrome c-type biogenesis</keyword>
<keyword evidence="11 12" id="KW-0472">Membrane</keyword>
<evidence type="ECO:0000256" key="9">
    <source>
        <dbReference type="ARBA" id="ARBA00022748"/>
    </source>
</evidence>
<evidence type="ECO:0000313" key="13">
    <source>
        <dbReference type="EMBL" id="SMF93734.1"/>
    </source>
</evidence>
<evidence type="ECO:0000256" key="6">
    <source>
        <dbReference type="ARBA" id="ARBA00022475"/>
    </source>
</evidence>
<dbReference type="PANTHER" id="PTHR37531">
    <property type="entry name" value="HEME EXPORTER PROTEIN D"/>
    <property type="match status" value="1"/>
</dbReference>
<evidence type="ECO:0000256" key="10">
    <source>
        <dbReference type="ARBA" id="ARBA00022989"/>
    </source>
</evidence>
<evidence type="ECO:0000256" key="8">
    <source>
        <dbReference type="ARBA" id="ARBA00022692"/>
    </source>
</evidence>
<dbReference type="GO" id="GO:0017004">
    <property type="term" value="P:cytochrome complex assembly"/>
    <property type="evidence" value="ECO:0007669"/>
    <property type="project" value="UniProtKB-KW"/>
</dbReference>
<evidence type="ECO:0000256" key="3">
    <source>
        <dbReference type="ARBA" id="ARBA00008741"/>
    </source>
</evidence>
<dbReference type="GO" id="GO:0015886">
    <property type="term" value="P:heme transport"/>
    <property type="evidence" value="ECO:0007669"/>
    <property type="project" value="InterPro"/>
</dbReference>
<dbReference type="Pfam" id="PF04995">
    <property type="entry name" value="CcmD"/>
    <property type="match status" value="1"/>
</dbReference>
<keyword evidence="7 12" id="KW-0997">Cell inner membrane</keyword>
<dbReference type="GO" id="GO:1903607">
    <property type="term" value="P:cytochrome c biosynthetic process"/>
    <property type="evidence" value="ECO:0007669"/>
    <property type="project" value="TreeGrafter"/>
</dbReference>
<evidence type="ECO:0000256" key="5">
    <source>
        <dbReference type="ARBA" id="ARBA00022448"/>
    </source>
</evidence>
<proteinExistence type="inferred from homology"/>
<evidence type="ECO:0000256" key="1">
    <source>
        <dbReference type="ARBA" id="ARBA00002442"/>
    </source>
</evidence>
<keyword evidence="5 12" id="KW-0813">Transport</keyword>
<evidence type="ECO:0000256" key="7">
    <source>
        <dbReference type="ARBA" id="ARBA00022519"/>
    </source>
</evidence>
<dbReference type="OrthoDB" id="9815607at2"/>
<dbReference type="GO" id="GO:0005886">
    <property type="term" value="C:plasma membrane"/>
    <property type="evidence" value="ECO:0007669"/>
    <property type="project" value="UniProtKB-SubCell"/>
</dbReference>
<dbReference type="STRING" id="1760988.SAMN02949497_1023"/>
<dbReference type="Proteomes" id="UP000192923">
    <property type="component" value="Unassembled WGS sequence"/>
</dbReference>
<evidence type="ECO:0000256" key="2">
    <source>
        <dbReference type="ARBA" id="ARBA00004377"/>
    </source>
</evidence>
<dbReference type="InterPro" id="IPR007078">
    <property type="entry name" value="Haem_export_protD_CcmD"/>
</dbReference>
<accession>A0A1Y6D010</accession>
<dbReference type="RefSeq" id="WP_085210538.1">
    <property type="nucleotide sequence ID" value="NZ_FXAM01000001.1"/>
</dbReference>
<comment type="similarity">
    <text evidence="3 12">Belongs to the CcmD/CycX/HelD family.</text>
</comment>
<feature type="transmembrane region" description="Helical" evidence="12">
    <location>
        <begin position="12"/>
        <end position="33"/>
    </location>
</feature>